<proteinExistence type="predicted"/>
<dbReference type="InParanoid" id="A0A1X7VM46"/>
<dbReference type="EnsemblMetazoa" id="Aqu2.1.40488_001">
    <property type="protein sequence ID" value="Aqu2.1.40488_001"/>
    <property type="gene ID" value="Aqu2.1.40488"/>
</dbReference>
<organism evidence="1">
    <name type="scientific">Amphimedon queenslandica</name>
    <name type="common">Sponge</name>
    <dbReference type="NCBI Taxonomy" id="400682"/>
    <lineage>
        <taxon>Eukaryota</taxon>
        <taxon>Metazoa</taxon>
        <taxon>Porifera</taxon>
        <taxon>Demospongiae</taxon>
        <taxon>Heteroscleromorpha</taxon>
        <taxon>Haplosclerida</taxon>
        <taxon>Niphatidae</taxon>
        <taxon>Amphimedon</taxon>
    </lineage>
</organism>
<protein>
    <submittedName>
        <fullName evidence="1">Uncharacterized protein</fullName>
    </submittedName>
</protein>
<evidence type="ECO:0000313" key="1">
    <source>
        <dbReference type="EnsemblMetazoa" id="Aqu2.1.40488_001"/>
    </source>
</evidence>
<name>A0A1X7VM46_AMPQE</name>
<accession>A0A1X7VM46</accession>
<reference evidence="1" key="1">
    <citation type="submission" date="2017-05" db="UniProtKB">
        <authorList>
            <consortium name="EnsemblMetazoa"/>
        </authorList>
    </citation>
    <scope>IDENTIFICATION</scope>
</reference>
<dbReference type="AlphaFoldDB" id="A0A1X7VM46"/>
<sequence length="132" mass="14600">MLWQRPTLHGGTVSYRSGIVIWVDSGVSEWGSHCPDFPRFPDLAFPQLEYVLRGIRKASPGRIRPQRLPVTPHILGILLGVCKKDTFGVGVRIYLGRVQGPICPLKFLLAYLAVRGPEPGPLFVLGWVSSVP</sequence>